<comment type="caution">
    <text evidence="4">The sequence shown here is derived from an EMBL/GenBank/DDBJ whole genome shotgun (WGS) entry which is preliminary data.</text>
</comment>
<dbReference type="PROSITE" id="PS51186">
    <property type="entry name" value="GNAT"/>
    <property type="match status" value="1"/>
</dbReference>
<organism evidence="4 5">
    <name type="scientific">Sandarakinorhabdus glacialis</name>
    <dbReference type="NCBI Taxonomy" id="1614636"/>
    <lineage>
        <taxon>Bacteria</taxon>
        <taxon>Pseudomonadati</taxon>
        <taxon>Pseudomonadota</taxon>
        <taxon>Alphaproteobacteria</taxon>
        <taxon>Sphingomonadales</taxon>
        <taxon>Sphingosinicellaceae</taxon>
        <taxon>Sandarakinorhabdus</taxon>
    </lineage>
</organism>
<dbReference type="PANTHER" id="PTHR43800:SF1">
    <property type="entry name" value="PEPTIDYL-LYSINE N-ACETYLTRANSFERASE YJAB"/>
    <property type="match status" value="1"/>
</dbReference>
<dbReference type="Gene3D" id="3.40.630.30">
    <property type="match status" value="1"/>
</dbReference>
<dbReference type="InterPro" id="IPR000182">
    <property type="entry name" value="GNAT_dom"/>
</dbReference>
<dbReference type="SUPFAM" id="SSF55729">
    <property type="entry name" value="Acyl-CoA N-acyltransferases (Nat)"/>
    <property type="match status" value="1"/>
</dbReference>
<evidence type="ECO:0000256" key="2">
    <source>
        <dbReference type="ARBA" id="ARBA00023315"/>
    </source>
</evidence>
<evidence type="ECO:0000256" key="1">
    <source>
        <dbReference type="ARBA" id="ARBA00022679"/>
    </source>
</evidence>
<dbReference type="GO" id="GO:0016747">
    <property type="term" value="F:acyltransferase activity, transferring groups other than amino-acyl groups"/>
    <property type="evidence" value="ECO:0007669"/>
    <property type="project" value="InterPro"/>
</dbReference>
<evidence type="ECO:0000313" key="5">
    <source>
        <dbReference type="Proteomes" id="UP000635071"/>
    </source>
</evidence>
<evidence type="ECO:0000313" key="4">
    <source>
        <dbReference type="EMBL" id="GGE01833.1"/>
    </source>
</evidence>
<dbReference type="RefSeq" id="WP_308785493.1">
    <property type="nucleotide sequence ID" value="NZ_BMJM01000001.1"/>
</dbReference>
<keyword evidence="1" id="KW-0808">Transferase</keyword>
<dbReference type="Pfam" id="PF00583">
    <property type="entry name" value="Acetyltransf_1"/>
    <property type="match status" value="1"/>
</dbReference>
<keyword evidence="5" id="KW-1185">Reference proteome</keyword>
<dbReference type="Proteomes" id="UP000635071">
    <property type="component" value="Unassembled WGS sequence"/>
</dbReference>
<sequence>MISVPSGSIATIVTSLEMLAARAASGPSKSALRLEHWRAPVDRTRYLALFREIGAPWLWRGRLVLDDAMLASILDAPTTGIHIATRRDGTPVGMLELDFRIAGEVEIAYFGLVPGMTGNGHGAWLMAHAMRLAWRPGIGRIWVHTCDLDHPGALGFYQREGFRPFARAVEIYADPRAEGLYPPTVAPHAPLL</sequence>
<accession>A0A916ZK18</accession>
<proteinExistence type="predicted"/>
<keyword evidence="2" id="KW-0012">Acyltransferase</keyword>
<dbReference type="InterPro" id="IPR016181">
    <property type="entry name" value="Acyl_CoA_acyltransferase"/>
</dbReference>
<protein>
    <submittedName>
        <fullName evidence="4">N-acetyltransferase</fullName>
    </submittedName>
</protein>
<dbReference type="CDD" id="cd04301">
    <property type="entry name" value="NAT_SF"/>
    <property type="match status" value="1"/>
</dbReference>
<dbReference type="AlphaFoldDB" id="A0A916ZK18"/>
<dbReference type="PANTHER" id="PTHR43800">
    <property type="entry name" value="PEPTIDYL-LYSINE N-ACETYLTRANSFERASE YJAB"/>
    <property type="match status" value="1"/>
</dbReference>
<reference evidence="4" key="2">
    <citation type="submission" date="2020-09" db="EMBL/GenBank/DDBJ databases">
        <authorList>
            <person name="Sun Q."/>
            <person name="Zhou Y."/>
        </authorList>
    </citation>
    <scope>NUCLEOTIDE SEQUENCE</scope>
    <source>
        <strain evidence="4">CGMCC 1.15519</strain>
    </source>
</reference>
<feature type="domain" description="N-acetyltransferase" evidence="3">
    <location>
        <begin position="32"/>
        <end position="183"/>
    </location>
</feature>
<name>A0A916ZK18_9SPHN</name>
<dbReference type="EMBL" id="BMJM01000001">
    <property type="protein sequence ID" value="GGE01833.1"/>
    <property type="molecule type" value="Genomic_DNA"/>
</dbReference>
<reference evidence="4" key="1">
    <citation type="journal article" date="2014" name="Int. J. Syst. Evol. Microbiol.">
        <title>Complete genome sequence of Corynebacterium casei LMG S-19264T (=DSM 44701T), isolated from a smear-ripened cheese.</title>
        <authorList>
            <consortium name="US DOE Joint Genome Institute (JGI-PGF)"/>
            <person name="Walter F."/>
            <person name="Albersmeier A."/>
            <person name="Kalinowski J."/>
            <person name="Ruckert C."/>
        </authorList>
    </citation>
    <scope>NUCLEOTIDE SEQUENCE</scope>
    <source>
        <strain evidence="4">CGMCC 1.15519</strain>
    </source>
</reference>
<evidence type="ECO:0000259" key="3">
    <source>
        <dbReference type="PROSITE" id="PS51186"/>
    </source>
</evidence>
<gene>
    <name evidence="4" type="ORF">GCM10011529_05280</name>
</gene>